<feature type="transmembrane region" description="Helical" evidence="6">
    <location>
        <begin position="90"/>
        <end position="110"/>
    </location>
</feature>
<keyword evidence="9" id="KW-1185">Reference proteome</keyword>
<protein>
    <submittedName>
        <fullName evidence="8">Transporter</fullName>
    </submittedName>
</protein>
<evidence type="ECO:0000313" key="8">
    <source>
        <dbReference type="EMBL" id="PXF30302.1"/>
    </source>
</evidence>
<feature type="transmembrane region" description="Helical" evidence="6">
    <location>
        <begin position="418"/>
        <end position="443"/>
    </location>
</feature>
<dbReference type="RefSeq" id="WP_110188218.1">
    <property type="nucleotide sequence ID" value="NZ_CP177354.1"/>
</dbReference>
<dbReference type="Gene3D" id="1.20.1720.10">
    <property type="entry name" value="Multidrug resistance protein D"/>
    <property type="match status" value="1"/>
</dbReference>
<dbReference type="InterPro" id="IPR036259">
    <property type="entry name" value="MFS_trans_sf"/>
</dbReference>
<keyword evidence="5 6" id="KW-0472">Membrane</keyword>
<evidence type="ECO:0000313" key="9">
    <source>
        <dbReference type="Proteomes" id="UP000248090"/>
    </source>
</evidence>
<feature type="domain" description="Major facilitator superfamily (MFS) profile" evidence="7">
    <location>
        <begin position="21"/>
        <end position="487"/>
    </location>
</feature>
<name>A0ABX5LVQ7_9GAMM</name>
<feature type="transmembrane region" description="Helical" evidence="6">
    <location>
        <begin position="145"/>
        <end position="169"/>
    </location>
</feature>
<feature type="transmembrane region" description="Helical" evidence="6">
    <location>
        <begin position="116"/>
        <end position="133"/>
    </location>
</feature>
<evidence type="ECO:0000259" key="7">
    <source>
        <dbReference type="PROSITE" id="PS50850"/>
    </source>
</evidence>
<evidence type="ECO:0000256" key="4">
    <source>
        <dbReference type="ARBA" id="ARBA00022989"/>
    </source>
</evidence>
<feature type="transmembrane region" description="Helical" evidence="6">
    <location>
        <begin position="290"/>
        <end position="315"/>
    </location>
</feature>
<dbReference type="Pfam" id="PF07690">
    <property type="entry name" value="MFS_1"/>
    <property type="match status" value="1"/>
</dbReference>
<dbReference type="EMBL" id="LAPT01000078">
    <property type="protein sequence ID" value="PXF30302.1"/>
    <property type="molecule type" value="Genomic_DNA"/>
</dbReference>
<feature type="transmembrane region" description="Helical" evidence="6">
    <location>
        <begin position="175"/>
        <end position="196"/>
    </location>
</feature>
<dbReference type="InterPro" id="IPR011701">
    <property type="entry name" value="MFS"/>
</dbReference>
<dbReference type="InterPro" id="IPR020846">
    <property type="entry name" value="MFS_dom"/>
</dbReference>
<feature type="transmembrane region" description="Helical" evidence="6">
    <location>
        <begin position="63"/>
        <end position="83"/>
    </location>
</feature>
<gene>
    <name evidence="8" type="ORF">WH50_15945</name>
</gene>
<feature type="transmembrane region" description="Helical" evidence="6">
    <location>
        <begin position="20"/>
        <end position="43"/>
    </location>
</feature>
<organism evidence="8 9">
    <name type="scientific">Pokkaliibacter plantistimulans</name>
    <dbReference type="NCBI Taxonomy" id="1635171"/>
    <lineage>
        <taxon>Bacteria</taxon>
        <taxon>Pseudomonadati</taxon>
        <taxon>Pseudomonadota</taxon>
        <taxon>Gammaproteobacteria</taxon>
        <taxon>Oceanospirillales</taxon>
        <taxon>Balneatrichaceae</taxon>
        <taxon>Pokkaliibacter</taxon>
    </lineage>
</organism>
<proteinExistence type="predicted"/>
<dbReference type="Proteomes" id="UP000248090">
    <property type="component" value="Unassembled WGS sequence"/>
</dbReference>
<keyword evidence="3 6" id="KW-0812">Transmembrane</keyword>
<keyword evidence="4 6" id="KW-1133">Transmembrane helix</keyword>
<dbReference type="CDD" id="cd17321">
    <property type="entry name" value="MFS_MMR_MDR_like"/>
    <property type="match status" value="1"/>
</dbReference>
<dbReference type="PANTHER" id="PTHR42718">
    <property type="entry name" value="MAJOR FACILITATOR SUPERFAMILY MULTIDRUG TRANSPORTER MFSC"/>
    <property type="match status" value="1"/>
</dbReference>
<evidence type="ECO:0000256" key="1">
    <source>
        <dbReference type="ARBA" id="ARBA00004141"/>
    </source>
</evidence>
<comment type="subcellular location">
    <subcellularLocation>
        <location evidence="1">Membrane</location>
        <topology evidence="1">Multi-pass membrane protein</topology>
    </subcellularLocation>
</comment>
<comment type="caution">
    <text evidence="8">The sequence shown here is derived from an EMBL/GenBank/DDBJ whole genome shotgun (WGS) entry which is preliminary data.</text>
</comment>
<evidence type="ECO:0000256" key="2">
    <source>
        <dbReference type="ARBA" id="ARBA00022448"/>
    </source>
</evidence>
<feature type="transmembrane region" description="Helical" evidence="6">
    <location>
        <begin position="463"/>
        <end position="480"/>
    </location>
</feature>
<feature type="transmembrane region" description="Helical" evidence="6">
    <location>
        <begin position="321"/>
        <end position="341"/>
    </location>
</feature>
<feature type="transmembrane region" description="Helical" evidence="6">
    <location>
        <begin position="208"/>
        <end position="230"/>
    </location>
</feature>
<evidence type="ECO:0000256" key="3">
    <source>
        <dbReference type="ARBA" id="ARBA00022692"/>
    </source>
</evidence>
<dbReference type="Gene3D" id="1.20.1250.20">
    <property type="entry name" value="MFS general substrate transporter like domains"/>
    <property type="match status" value="1"/>
</dbReference>
<accession>A0ABX5LVQ7</accession>
<feature type="transmembrane region" description="Helical" evidence="6">
    <location>
        <begin position="353"/>
        <end position="374"/>
    </location>
</feature>
<sequence length="503" mass="52722">MELFSDRPGDQGLPGRQRALAMSAVMLLTIMAVFDGTMINIALPHIAQSLEVSTSAAIWVTNGYLLTTVMTLALFAALAARVGFRTQFTVGLVVFVLASAGCAAATSLPMLVAMRLLQGLGGAATLSIAPAIHRSIFPNRLLGRILGINALLIATCTAAAPLLAGAMLSLLDWRWLFAINVPLGLVALLMCIRVLPNQKSDTKAPFDIAGAIWSALMLGAVIMAVEAISPSSTASSSTTPSSIDQASQQQWLRAAAFAALAIVSGVAFVRRQRRAPAPLLPLSLFSSMRFSLAALTSLASFVSQGITFVALPILFQSVYGYNALIAALLFIPWPLGIMLSAPHAGRLSDRHSPALVSTVGLLIFSLGLIALALLPAEPNVWDIAARSLLCGLGFGYFQSPNNREMLGNAPRELSSYASGVLSIVRTFGQCMGAACVGVALALLVSSTMTAQQSLPLQAEALHYSLWLAAASSVAALALSYSRTRRARQESAAPAEASVSRSQS</sequence>
<feature type="transmembrane region" description="Helical" evidence="6">
    <location>
        <begin position="380"/>
        <end position="397"/>
    </location>
</feature>
<keyword evidence="2" id="KW-0813">Transport</keyword>
<dbReference type="PROSITE" id="PS50850">
    <property type="entry name" value="MFS"/>
    <property type="match status" value="1"/>
</dbReference>
<dbReference type="PANTHER" id="PTHR42718:SF9">
    <property type="entry name" value="MAJOR FACILITATOR SUPERFAMILY MULTIDRUG TRANSPORTER MFSC"/>
    <property type="match status" value="1"/>
</dbReference>
<dbReference type="SUPFAM" id="SSF103473">
    <property type="entry name" value="MFS general substrate transporter"/>
    <property type="match status" value="1"/>
</dbReference>
<feature type="transmembrane region" description="Helical" evidence="6">
    <location>
        <begin position="250"/>
        <end position="269"/>
    </location>
</feature>
<evidence type="ECO:0000256" key="6">
    <source>
        <dbReference type="SAM" id="Phobius"/>
    </source>
</evidence>
<evidence type="ECO:0000256" key="5">
    <source>
        <dbReference type="ARBA" id="ARBA00023136"/>
    </source>
</evidence>
<reference evidence="8 9" key="1">
    <citation type="submission" date="2015-03" db="EMBL/GenBank/DDBJ databases">
        <authorList>
            <person name="Krishnan R."/>
            <person name="Midha S."/>
            <person name="Patil P.B."/>
            <person name="Rameshkumar N."/>
        </authorList>
    </citation>
    <scope>NUCLEOTIDE SEQUENCE [LARGE SCALE GENOMIC DNA]</scope>
    <source>
        <strain evidence="8 9">L1E11</strain>
    </source>
</reference>